<dbReference type="SUPFAM" id="SSF103473">
    <property type="entry name" value="MFS general substrate transporter"/>
    <property type="match status" value="1"/>
</dbReference>
<comment type="caution">
    <text evidence="2">The sequence shown here is derived from an EMBL/GenBank/DDBJ whole genome shotgun (WGS) entry which is preliminary data.</text>
</comment>
<dbReference type="InterPro" id="IPR036259">
    <property type="entry name" value="MFS_trans_sf"/>
</dbReference>
<feature type="transmembrane region" description="Helical" evidence="1">
    <location>
        <begin position="68"/>
        <end position="89"/>
    </location>
</feature>
<proteinExistence type="predicted"/>
<evidence type="ECO:0000313" key="2">
    <source>
        <dbReference type="EMBL" id="TDK43162.1"/>
    </source>
</evidence>
<dbReference type="Gene3D" id="1.20.1250.20">
    <property type="entry name" value="MFS general substrate transporter like domains"/>
    <property type="match status" value="1"/>
</dbReference>
<feature type="transmembrane region" description="Helical" evidence="1">
    <location>
        <begin position="131"/>
        <end position="149"/>
    </location>
</feature>
<organism evidence="2 3">
    <name type="scientific">Antarcticimicrobium luteum</name>
    <dbReference type="NCBI Taxonomy" id="2547397"/>
    <lineage>
        <taxon>Bacteria</taxon>
        <taxon>Pseudomonadati</taxon>
        <taxon>Pseudomonadota</taxon>
        <taxon>Alphaproteobacteria</taxon>
        <taxon>Rhodobacterales</taxon>
        <taxon>Paracoccaceae</taxon>
        <taxon>Antarcticimicrobium</taxon>
    </lineage>
</organism>
<feature type="transmembrane region" description="Helical" evidence="1">
    <location>
        <begin position="358"/>
        <end position="379"/>
    </location>
</feature>
<name>A0A4R5UVD0_9RHOB</name>
<protein>
    <submittedName>
        <fullName evidence="2">MFS transporter</fullName>
    </submittedName>
</protein>
<reference evidence="2 3" key="1">
    <citation type="submission" date="2019-03" db="EMBL/GenBank/DDBJ databases">
        <title>Ruegeria lutea sp. nov., a novel strain, isolated from marine sediment, the Masan Bay, South Korea.</title>
        <authorList>
            <person name="Kim J."/>
            <person name="Kim D.-Y."/>
            <person name="Lee S.-S."/>
        </authorList>
    </citation>
    <scope>NUCLEOTIDE SEQUENCE [LARGE SCALE GENOMIC DNA]</scope>
    <source>
        <strain evidence="2 3">318-1</strain>
    </source>
</reference>
<dbReference type="Proteomes" id="UP000295301">
    <property type="component" value="Unassembled WGS sequence"/>
</dbReference>
<dbReference type="EMBL" id="SMUV01000072">
    <property type="protein sequence ID" value="TDK43162.1"/>
    <property type="molecule type" value="Genomic_DNA"/>
</dbReference>
<sequence>MLGVRTVAAVGLTQMVNWGISFYAMGVFGPAIAADLGWSMAWTYGGLSGALVVMGLSSGPVGRMVDAWGGRGVLAAGSVLLALGFGMLAQTQGAVLYALAWLVLGLGMRMCLYEAAFAALVRAGGAGARRAVSQVTLLGGLASTVFWPLGHVLIEWMGWRGALTAYAGIALVMVPLYWAIPPGRAVPTASGPMQPAAAPVRLSAAVLFAAMIAAVSFLSSGLSAHLIGMLSGLGLSVAGAVALSTLPGIAQSSARLVEVLFGHRMDPLALGVLAAVVLSAGMLAGLGVGGAGAVAVVFVLGYGAGNGLLTVVRGTQPLVLFPVARYAVISGRLIAPSFFSAAAAPLVYAWVIEQAGPRAATALSLGLALTVLGCAWTLWARIGPEPLVGEGV</sequence>
<keyword evidence="1" id="KW-1133">Transmembrane helix</keyword>
<keyword evidence="1" id="KW-0812">Transmembrane</keyword>
<feature type="transmembrane region" description="Helical" evidence="1">
    <location>
        <begin position="224"/>
        <end position="246"/>
    </location>
</feature>
<feature type="transmembrane region" description="Helical" evidence="1">
    <location>
        <begin position="200"/>
        <end position="218"/>
    </location>
</feature>
<dbReference type="AlphaFoldDB" id="A0A4R5UVD0"/>
<evidence type="ECO:0000256" key="1">
    <source>
        <dbReference type="SAM" id="Phobius"/>
    </source>
</evidence>
<dbReference type="RefSeq" id="WP_133361169.1">
    <property type="nucleotide sequence ID" value="NZ_SMUV01000072.1"/>
</dbReference>
<feature type="transmembrane region" description="Helical" evidence="1">
    <location>
        <begin position="161"/>
        <end position="180"/>
    </location>
</feature>
<feature type="transmembrane region" description="Helical" evidence="1">
    <location>
        <begin position="95"/>
        <end position="119"/>
    </location>
</feature>
<accession>A0A4R5UVD0</accession>
<dbReference type="OrthoDB" id="7200137at2"/>
<feature type="transmembrane region" description="Helical" evidence="1">
    <location>
        <begin position="267"/>
        <end position="286"/>
    </location>
</feature>
<evidence type="ECO:0000313" key="3">
    <source>
        <dbReference type="Proteomes" id="UP000295301"/>
    </source>
</evidence>
<gene>
    <name evidence="2" type="ORF">E1832_18080</name>
</gene>
<keyword evidence="1" id="KW-0472">Membrane</keyword>
<feature type="transmembrane region" description="Helical" evidence="1">
    <location>
        <begin position="333"/>
        <end position="352"/>
    </location>
</feature>
<keyword evidence="3" id="KW-1185">Reference proteome</keyword>
<feature type="transmembrane region" description="Helical" evidence="1">
    <location>
        <begin position="7"/>
        <end position="32"/>
    </location>
</feature>
<feature type="transmembrane region" description="Helical" evidence="1">
    <location>
        <begin position="292"/>
        <end position="312"/>
    </location>
</feature>